<dbReference type="RefSeq" id="WP_270947722.1">
    <property type="nucleotide sequence ID" value="NZ_JAQGLA010000007.1"/>
</dbReference>
<dbReference type="Proteomes" id="UP001210380">
    <property type="component" value="Unassembled WGS sequence"/>
</dbReference>
<accession>A0ABT4UVP1</accession>
<dbReference type="EMBL" id="JAQGLA010000007">
    <property type="protein sequence ID" value="MDA3625142.1"/>
    <property type="molecule type" value="Genomic_DNA"/>
</dbReference>
<evidence type="ECO:0000313" key="2">
    <source>
        <dbReference type="Proteomes" id="UP001210380"/>
    </source>
</evidence>
<evidence type="ECO:0000313" key="1">
    <source>
        <dbReference type="EMBL" id="MDA3625142.1"/>
    </source>
</evidence>
<proteinExistence type="predicted"/>
<protein>
    <submittedName>
        <fullName evidence="1">Uncharacterized protein</fullName>
    </submittedName>
</protein>
<dbReference type="Gene3D" id="3.40.50.1000">
    <property type="entry name" value="HAD superfamily/HAD-like"/>
    <property type="match status" value="1"/>
</dbReference>
<dbReference type="InterPro" id="IPR023198">
    <property type="entry name" value="PGP-like_dom2"/>
</dbReference>
<gene>
    <name evidence="1" type="ORF">OU415_06830</name>
</gene>
<reference evidence="1 2" key="1">
    <citation type="submission" date="2022-11" db="EMBL/GenBank/DDBJ databases">
        <title>Draft genome sequence of Saccharopolyspora sp. WRP15-2 isolated from rhizosphere soils of wild rice in Thailand.</title>
        <authorList>
            <person name="Duangmal K."/>
            <person name="Kammanee S."/>
            <person name="Muangham S."/>
        </authorList>
    </citation>
    <scope>NUCLEOTIDE SEQUENCE [LARGE SCALE GENOMIC DNA]</scope>
    <source>
        <strain evidence="1 2">WRP15-2</strain>
    </source>
</reference>
<dbReference type="Gene3D" id="1.10.150.240">
    <property type="entry name" value="Putative phosphatase, domain 2"/>
    <property type="match status" value="1"/>
</dbReference>
<dbReference type="InterPro" id="IPR036412">
    <property type="entry name" value="HAD-like_sf"/>
</dbReference>
<comment type="caution">
    <text evidence="1">The sequence shown here is derived from an EMBL/GenBank/DDBJ whole genome shotgun (WGS) entry which is preliminary data.</text>
</comment>
<keyword evidence="2" id="KW-1185">Reference proteome</keyword>
<dbReference type="SUPFAM" id="SSF56784">
    <property type="entry name" value="HAD-like"/>
    <property type="match status" value="1"/>
</dbReference>
<organism evidence="1 2">
    <name type="scientific">Saccharopolyspora oryzae</name>
    <dbReference type="NCBI Taxonomy" id="2997343"/>
    <lineage>
        <taxon>Bacteria</taxon>
        <taxon>Bacillati</taxon>
        <taxon>Actinomycetota</taxon>
        <taxon>Actinomycetes</taxon>
        <taxon>Pseudonocardiales</taxon>
        <taxon>Pseudonocardiaceae</taxon>
        <taxon>Saccharopolyspora</taxon>
    </lineage>
</organism>
<name>A0ABT4UVP1_9PSEU</name>
<dbReference type="InterPro" id="IPR023214">
    <property type="entry name" value="HAD_sf"/>
</dbReference>
<sequence length="83" mass="9247">MVATSIDPNLHRAVLFGMDGVLTDTARLHSAAWKGLFDQYLAERAPNPAEDHHPFTDDDYLHHVHGTPPLLELLSRIAPPEAR</sequence>